<name>A0A917E1T8_9HYPH</name>
<evidence type="ECO:0000256" key="1">
    <source>
        <dbReference type="ARBA" id="ARBA00004651"/>
    </source>
</evidence>
<feature type="transmembrane region" description="Helical" evidence="7">
    <location>
        <begin position="429"/>
        <end position="446"/>
    </location>
</feature>
<dbReference type="EMBL" id="BMIQ01000002">
    <property type="protein sequence ID" value="GGD95815.1"/>
    <property type="molecule type" value="Genomic_DNA"/>
</dbReference>
<reference evidence="8" key="2">
    <citation type="submission" date="2020-09" db="EMBL/GenBank/DDBJ databases">
        <authorList>
            <person name="Sun Q."/>
            <person name="Zhou Y."/>
        </authorList>
    </citation>
    <scope>NUCLEOTIDE SEQUENCE</scope>
    <source>
        <strain evidence="8">CGMCC 1.15367</strain>
    </source>
</reference>
<organism evidence="8 9">
    <name type="scientific">Aureimonas endophytica</name>
    <dbReference type="NCBI Taxonomy" id="2027858"/>
    <lineage>
        <taxon>Bacteria</taxon>
        <taxon>Pseudomonadati</taxon>
        <taxon>Pseudomonadota</taxon>
        <taxon>Alphaproteobacteria</taxon>
        <taxon>Hyphomicrobiales</taxon>
        <taxon>Aurantimonadaceae</taxon>
        <taxon>Aureimonas</taxon>
    </lineage>
</organism>
<comment type="subcellular location">
    <subcellularLocation>
        <location evidence="1">Cell membrane</location>
        <topology evidence="1">Multi-pass membrane protein</topology>
    </subcellularLocation>
</comment>
<evidence type="ECO:0000256" key="2">
    <source>
        <dbReference type="ARBA" id="ARBA00007430"/>
    </source>
</evidence>
<comment type="caution">
    <text evidence="8">The sequence shown here is derived from an EMBL/GenBank/DDBJ whole genome shotgun (WGS) entry which is preliminary data.</text>
</comment>
<feature type="transmembrane region" description="Helical" evidence="7">
    <location>
        <begin position="337"/>
        <end position="357"/>
    </location>
</feature>
<evidence type="ECO:0000256" key="4">
    <source>
        <dbReference type="ARBA" id="ARBA00022692"/>
    </source>
</evidence>
<dbReference type="RefSeq" id="WP_188907467.1">
    <property type="nucleotide sequence ID" value="NZ_BMIQ01000002.1"/>
</dbReference>
<feature type="transmembrane region" description="Helical" evidence="7">
    <location>
        <begin position="25"/>
        <end position="48"/>
    </location>
</feature>
<dbReference type="Proteomes" id="UP000644699">
    <property type="component" value="Unassembled WGS sequence"/>
</dbReference>
<protein>
    <submittedName>
        <fullName evidence="8">Lipopolysaccharide biosynthesis protein</fullName>
    </submittedName>
</protein>
<dbReference type="Pfam" id="PF13440">
    <property type="entry name" value="Polysacc_synt_3"/>
    <property type="match status" value="1"/>
</dbReference>
<reference evidence="8" key="1">
    <citation type="journal article" date="2014" name="Int. J. Syst. Evol. Microbiol.">
        <title>Complete genome sequence of Corynebacterium casei LMG S-19264T (=DSM 44701T), isolated from a smear-ripened cheese.</title>
        <authorList>
            <consortium name="US DOE Joint Genome Institute (JGI-PGF)"/>
            <person name="Walter F."/>
            <person name="Albersmeier A."/>
            <person name="Kalinowski J."/>
            <person name="Ruckert C."/>
        </authorList>
    </citation>
    <scope>NUCLEOTIDE SEQUENCE</scope>
    <source>
        <strain evidence="8">CGMCC 1.15367</strain>
    </source>
</reference>
<dbReference type="GO" id="GO:0005886">
    <property type="term" value="C:plasma membrane"/>
    <property type="evidence" value="ECO:0007669"/>
    <property type="project" value="UniProtKB-SubCell"/>
</dbReference>
<feature type="transmembrane region" description="Helical" evidence="7">
    <location>
        <begin position="395"/>
        <end position="417"/>
    </location>
</feature>
<keyword evidence="5 7" id="KW-1133">Transmembrane helix</keyword>
<gene>
    <name evidence="8" type="ORF">GCM10011390_13240</name>
</gene>
<feature type="transmembrane region" description="Helical" evidence="7">
    <location>
        <begin position="369"/>
        <end position="389"/>
    </location>
</feature>
<sequence>MPQAGIAAVAAEAAAEPSVASRTALAAIWVIGGKMLVRGIDFICLLLLARLLTPADFGLVAMAMTVLFVVEAVLELPLAQALLRVPKPTEAMFATVFTLGVLRAVAVAVLMGLAAWPMARFYEEPRLVPLICALSLAPVLRGLISPRMVIFMQSFDFRREAAIEIAGKSANLFIAVPLAFATQSYWALAVGTVTTPFVMTVLSYCLAPMRPRLTLQEWARFKDIVGWSSAAQFISAINWQFDRIVLGRLIDIVSFGRYAMANTLNDLPGQALVAPLTRPLLAAFAPAAQKGTLIQAHNRTVGTLALVTTPIFICLAFLAKPIVHIAVGTKWLEAAPILYWIALAQLISLPTVALYPLAMTLDRMRLVTFRMLVEFCMMVPAVAVLAYSFGVAGAIGARFLAVSASLVFCLTAVRGMIGLSIAGQLANLRRPYLAAVPMAAALWFFERALSPDSSLLDAVLHLLGGGLIGGVTYLAALLLLWRLEGSPPGLEELGLRRLRSLTARFA</sequence>
<dbReference type="AlphaFoldDB" id="A0A917E1T8"/>
<proteinExistence type="inferred from homology"/>
<comment type="similarity">
    <text evidence="2">Belongs to the polysaccharide synthase family.</text>
</comment>
<feature type="transmembrane region" description="Helical" evidence="7">
    <location>
        <begin position="57"/>
        <end position="79"/>
    </location>
</feature>
<feature type="transmembrane region" description="Helical" evidence="7">
    <location>
        <begin position="458"/>
        <end position="481"/>
    </location>
</feature>
<keyword evidence="4 7" id="KW-0812">Transmembrane</keyword>
<feature type="transmembrane region" description="Helical" evidence="7">
    <location>
        <begin position="304"/>
        <end position="325"/>
    </location>
</feature>
<dbReference type="PANTHER" id="PTHR30250">
    <property type="entry name" value="PST FAMILY PREDICTED COLANIC ACID TRANSPORTER"/>
    <property type="match status" value="1"/>
</dbReference>
<dbReference type="InterPro" id="IPR050833">
    <property type="entry name" value="Poly_Biosynth_Transport"/>
</dbReference>
<evidence type="ECO:0000256" key="3">
    <source>
        <dbReference type="ARBA" id="ARBA00022475"/>
    </source>
</evidence>
<feature type="transmembrane region" description="Helical" evidence="7">
    <location>
        <begin position="91"/>
        <end position="115"/>
    </location>
</feature>
<evidence type="ECO:0000256" key="5">
    <source>
        <dbReference type="ARBA" id="ARBA00022989"/>
    </source>
</evidence>
<feature type="transmembrane region" description="Helical" evidence="7">
    <location>
        <begin position="185"/>
        <end position="207"/>
    </location>
</feature>
<evidence type="ECO:0000256" key="6">
    <source>
        <dbReference type="ARBA" id="ARBA00023136"/>
    </source>
</evidence>
<evidence type="ECO:0000313" key="9">
    <source>
        <dbReference type="Proteomes" id="UP000644699"/>
    </source>
</evidence>
<keyword evidence="6 7" id="KW-0472">Membrane</keyword>
<feature type="transmembrane region" description="Helical" evidence="7">
    <location>
        <begin position="127"/>
        <end position="144"/>
    </location>
</feature>
<keyword evidence="3" id="KW-1003">Cell membrane</keyword>
<dbReference type="PANTHER" id="PTHR30250:SF10">
    <property type="entry name" value="LIPOPOLYSACCHARIDE BIOSYNTHESIS PROTEIN WZXC"/>
    <property type="match status" value="1"/>
</dbReference>
<evidence type="ECO:0000256" key="7">
    <source>
        <dbReference type="SAM" id="Phobius"/>
    </source>
</evidence>
<accession>A0A917E1T8</accession>
<keyword evidence="9" id="KW-1185">Reference proteome</keyword>
<evidence type="ECO:0000313" key="8">
    <source>
        <dbReference type="EMBL" id="GGD95815.1"/>
    </source>
</evidence>